<dbReference type="AlphaFoldDB" id="G7Z7F5"/>
<dbReference type="Proteomes" id="UP000005667">
    <property type="component" value="Chromosome"/>
</dbReference>
<keyword evidence="2" id="KW-1185">Reference proteome</keyword>
<dbReference type="STRING" id="862719.AZOLI_3173"/>
<evidence type="ECO:0000313" key="2">
    <source>
        <dbReference type="Proteomes" id="UP000005667"/>
    </source>
</evidence>
<organism evidence="1 2">
    <name type="scientific">Azospirillum lipoferum (strain 4B)</name>
    <dbReference type="NCBI Taxonomy" id="862719"/>
    <lineage>
        <taxon>Bacteria</taxon>
        <taxon>Pseudomonadati</taxon>
        <taxon>Pseudomonadota</taxon>
        <taxon>Alphaproteobacteria</taxon>
        <taxon>Rhodospirillales</taxon>
        <taxon>Azospirillaceae</taxon>
        <taxon>Azospirillum</taxon>
    </lineage>
</organism>
<dbReference type="KEGG" id="ali:AZOLI_3173"/>
<proteinExistence type="predicted"/>
<name>G7Z7F5_AZOL4</name>
<protein>
    <submittedName>
        <fullName evidence="1">Uncharacterized protein</fullName>
    </submittedName>
</protein>
<dbReference type="EMBL" id="FQ311868">
    <property type="protein sequence ID" value="CBS88328.1"/>
    <property type="molecule type" value="Genomic_DNA"/>
</dbReference>
<sequence>MRGPRRCTGSPVPVHYIKIYRLRPKWRAAERQRPPSDIALQHRVAARA</sequence>
<reference evidence="2" key="1">
    <citation type="journal article" date="2011" name="PLoS Genet.">
        <title>Azospirillum genomes reveal transition of bacteria from aquatic to terrestrial environments.</title>
        <authorList>
            <person name="Wisniewski-Dye F."/>
            <person name="Borziak K."/>
            <person name="Khalsa-Moyers G."/>
            <person name="Alexandre G."/>
            <person name="Sukharnikov L.O."/>
            <person name="Wuichet K."/>
            <person name="Hurst G.B."/>
            <person name="McDonald W.H."/>
            <person name="Robertson J.S."/>
            <person name="Barbe V."/>
            <person name="Calteau A."/>
            <person name="Rouy Z."/>
            <person name="Mangenot S."/>
            <person name="Prigent-Combaret C."/>
            <person name="Normand P."/>
            <person name="Boyer M."/>
            <person name="Siguier P."/>
            <person name="Dessaux Y."/>
            <person name="Elmerich C."/>
            <person name="Condemine G."/>
            <person name="Krishnen G."/>
            <person name="Kennedy I."/>
            <person name="Paterson A.H."/>
            <person name="Gonzalez V."/>
            <person name="Mavingui P."/>
            <person name="Zhulin I.B."/>
        </authorList>
    </citation>
    <scope>NUCLEOTIDE SEQUENCE [LARGE SCALE GENOMIC DNA]</scope>
    <source>
        <strain evidence="2">4B</strain>
    </source>
</reference>
<dbReference type="HOGENOM" id="CLU_3148981_0_0_5"/>
<evidence type="ECO:0000313" key="1">
    <source>
        <dbReference type="EMBL" id="CBS88328.1"/>
    </source>
</evidence>
<gene>
    <name evidence="1" type="ordered locus">AZOLI_3173</name>
</gene>
<accession>G7Z7F5</accession>